<evidence type="ECO:0000313" key="1">
    <source>
        <dbReference type="EMBL" id="CAL1387204.1"/>
    </source>
</evidence>
<evidence type="ECO:0000313" key="2">
    <source>
        <dbReference type="Proteomes" id="UP001497516"/>
    </source>
</evidence>
<name>A0AAV2EN14_9ROSI</name>
<dbReference type="AlphaFoldDB" id="A0AAV2EN14"/>
<dbReference type="EMBL" id="OZ034818">
    <property type="protein sequence ID" value="CAL1387204.1"/>
    <property type="molecule type" value="Genomic_DNA"/>
</dbReference>
<organism evidence="1 2">
    <name type="scientific">Linum trigynum</name>
    <dbReference type="NCBI Taxonomy" id="586398"/>
    <lineage>
        <taxon>Eukaryota</taxon>
        <taxon>Viridiplantae</taxon>
        <taxon>Streptophyta</taxon>
        <taxon>Embryophyta</taxon>
        <taxon>Tracheophyta</taxon>
        <taxon>Spermatophyta</taxon>
        <taxon>Magnoliopsida</taxon>
        <taxon>eudicotyledons</taxon>
        <taxon>Gunneridae</taxon>
        <taxon>Pentapetalae</taxon>
        <taxon>rosids</taxon>
        <taxon>fabids</taxon>
        <taxon>Malpighiales</taxon>
        <taxon>Linaceae</taxon>
        <taxon>Linum</taxon>
    </lineage>
</organism>
<reference evidence="1 2" key="1">
    <citation type="submission" date="2024-04" db="EMBL/GenBank/DDBJ databases">
        <authorList>
            <person name="Fracassetti M."/>
        </authorList>
    </citation>
    <scope>NUCLEOTIDE SEQUENCE [LARGE SCALE GENOMIC DNA]</scope>
</reference>
<gene>
    <name evidence="1" type="ORF">LTRI10_LOCUS28203</name>
</gene>
<protein>
    <submittedName>
        <fullName evidence="1">Uncharacterized protein</fullName>
    </submittedName>
</protein>
<sequence>MIGFGAGFMCNTCVWEVSRDLGDGNVWADCIDSYPLPPLNVSPFMEKFSWINDEVLTHVDLTSAFNKV</sequence>
<accession>A0AAV2EN14</accession>
<dbReference type="Proteomes" id="UP001497516">
    <property type="component" value="Chromosome 5"/>
</dbReference>
<keyword evidence="2" id="KW-1185">Reference proteome</keyword>
<proteinExistence type="predicted"/>